<dbReference type="OrthoDB" id="1919336at2759"/>
<sequence>MSQPQETEKAAGLPITQQDAEELTDVYTRLAKIYARIAGAKMSIKTNLYTVKRDPNRPKRPPTAYLLFSQEKRPHFVAKYEGKSSQEIASEMGRAWRAMSASEREEYEVQAKALKEQFFKEIDDFNHQKSAAAAAAASKPTVSAPEPATNGTAQHSDEPKKPKKKKVRKVKEGDETPKKKKKSKPSSTPAAPAAETA</sequence>
<evidence type="ECO:0000313" key="6">
    <source>
        <dbReference type="Proteomes" id="UP001139887"/>
    </source>
</evidence>
<dbReference type="InterPro" id="IPR050342">
    <property type="entry name" value="HMGB"/>
</dbReference>
<organism evidence="5 6">
    <name type="scientific">Coemansia brasiliensis</name>
    <dbReference type="NCBI Taxonomy" id="2650707"/>
    <lineage>
        <taxon>Eukaryota</taxon>
        <taxon>Fungi</taxon>
        <taxon>Fungi incertae sedis</taxon>
        <taxon>Zoopagomycota</taxon>
        <taxon>Kickxellomycotina</taxon>
        <taxon>Kickxellomycetes</taxon>
        <taxon>Kickxellales</taxon>
        <taxon>Kickxellaceae</taxon>
        <taxon>Coemansia</taxon>
    </lineage>
</organism>
<keyword evidence="2" id="KW-0539">Nucleus</keyword>
<dbReference type="CDD" id="cd00084">
    <property type="entry name" value="HMG-box_SF"/>
    <property type="match status" value="1"/>
</dbReference>
<keyword evidence="1 2" id="KW-0238">DNA-binding</keyword>
<dbReference type="PANTHER" id="PTHR48112">
    <property type="entry name" value="HIGH MOBILITY GROUP PROTEIN DSP1"/>
    <property type="match status" value="1"/>
</dbReference>
<feature type="compositionally biased region" description="Low complexity" evidence="3">
    <location>
        <begin position="185"/>
        <end position="197"/>
    </location>
</feature>
<dbReference type="SUPFAM" id="SSF47095">
    <property type="entry name" value="HMG-box"/>
    <property type="match status" value="1"/>
</dbReference>
<dbReference type="PROSITE" id="PS50118">
    <property type="entry name" value="HMG_BOX_2"/>
    <property type="match status" value="1"/>
</dbReference>
<dbReference type="Gene3D" id="1.10.30.10">
    <property type="entry name" value="High mobility group box domain"/>
    <property type="match status" value="1"/>
</dbReference>
<dbReference type="PANTHER" id="PTHR48112:SF22">
    <property type="entry name" value="MITOCHONDRIAL TRANSCRIPTION FACTOR A, ISOFORM B"/>
    <property type="match status" value="1"/>
</dbReference>
<dbReference type="GO" id="GO:0005634">
    <property type="term" value="C:nucleus"/>
    <property type="evidence" value="ECO:0007669"/>
    <property type="project" value="UniProtKB-UniRule"/>
</dbReference>
<dbReference type="Proteomes" id="UP001139887">
    <property type="component" value="Unassembled WGS sequence"/>
</dbReference>
<feature type="domain" description="HMG box" evidence="4">
    <location>
        <begin position="58"/>
        <end position="126"/>
    </location>
</feature>
<dbReference type="GO" id="GO:0006357">
    <property type="term" value="P:regulation of transcription by RNA polymerase II"/>
    <property type="evidence" value="ECO:0007669"/>
    <property type="project" value="TreeGrafter"/>
</dbReference>
<protein>
    <submittedName>
        <fullName evidence="5">High mobility group</fullName>
    </submittedName>
</protein>
<comment type="caution">
    <text evidence="5">The sequence shown here is derived from an EMBL/GenBank/DDBJ whole genome shotgun (WGS) entry which is preliminary data.</text>
</comment>
<dbReference type="SMART" id="SM00398">
    <property type="entry name" value="HMG"/>
    <property type="match status" value="1"/>
</dbReference>
<name>A0A9W8I5R9_9FUNG</name>
<gene>
    <name evidence="5" type="primary">HMGB2_1</name>
    <name evidence="5" type="ORF">IWW36_003215</name>
</gene>
<accession>A0A9W8I5R9</accession>
<dbReference type="GO" id="GO:0003677">
    <property type="term" value="F:DNA binding"/>
    <property type="evidence" value="ECO:0007669"/>
    <property type="project" value="UniProtKB-UniRule"/>
</dbReference>
<dbReference type="InterPro" id="IPR036910">
    <property type="entry name" value="HMG_box_dom_sf"/>
</dbReference>
<dbReference type="AlphaFoldDB" id="A0A9W8I5R9"/>
<feature type="region of interest" description="Disordered" evidence="3">
    <location>
        <begin position="129"/>
        <end position="197"/>
    </location>
</feature>
<dbReference type="InterPro" id="IPR009071">
    <property type="entry name" value="HMG_box_dom"/>
</dbReference>
<evidence type="ECO:0000259" key="4">
    <source>
        <dbReference type="PROSITE" id="PS50118"/>
    </source>
</evidence>
<feature type="DNA-binding region" description="HMG box" evidence="2">
    <location>
        <begin position="58"/>
        <end position="126"/>
    </location>
</feature>
<keyword evidence="6" id="KW-1185">Reference proteome</keyword>
<evidence type="ECO:0000313" key="5">
    <source>
        <dbReference type="EMBL" id="KAJ2848584.1"/>
    </source>
</evidence>
<evidence type="ECO:0000256" key="1">
    <source>
        <dbReference type="ARBA" id="ARBA00023125"/>
    </source>
</evidence>
<dbReference type="Pfam" id="PF00505">
    <property type="entry name" value="HMG_box"/>
    <property type="match status" value="1"/>
</dbReference>
<evidence type="ECO:0000256" key="3">
    <source>
        <dbReference type="SAM" id="MobiDB-lite"/>
    </source>
</evidence>
<proteinExistence type="predicted"/>
<evidence type="ECO:0000256" key="2">
    <source>
        <dbReference type="PROSITE-ProRule" id="PRU00267"/>
    </source>
</evidence>
<reference evidence="5" key="1">
    <citation type="submission" date="2022-07" db="EMBL/GenBank/DDBJ databases">
        <title>Phylogenomic reconstructions and comparative analyses of Kickxellomycotina fungi.</title>
        <authorList>
            <person name="Reynolds N.K."/>
            <person name="Stajich J.E."/>
            <person name="Barry K."/>
            <person name="Grigoriev I.V."/>
            <person name="Crous P."/>
            <person name="Smith M.E."/>
        </authorList>
    </citation>
    <scope>NUCLEOTIDE SEQUENCE</scope>
    <source>
        <strain evidence="5">NRRL 1566</strain>
    </source>
</reference>
<dbReference type="EMBL" id="JANBUW010000152">
    <property type="protein sequence ID" value="KAJ2848584.1"/>
    <property type="molecule type" value="Genomic_DNA"/>
</dbReference>